<proteinExistence type="predicted"/>
<name>A0A2P2JDQ6_RHIMU</name>
<reference evidence="1" key="1">
    <citation type="submission" date="2018-02" db="EMBL/GenBank/DDBJ databases">
        <title>Rhizophora mucronata_Transcriptome.</title>
        <authorList>
            <person name="Meera S.P."/>
            <person name="Sreeshan A."/>
            <person name="Augustine A."/>
        </authorList>
    </citation>
    <scope>NUCLEOTIDE SEQUENCE</scope>
    <source>
        <tissue evidence="1">Leaf</tissue>
    </source>
</reference>
<accession>A0A2P2JDQ6</accession>
<evidence type="ECO:0000313" key="1">
    <source>
        <dbReference type="EMBL" id="MBW91593.1"/>
    </source>
</evidence>
<dbReference type="AlphaFoldDB" id="A0A2P2JDQ6"/>
<organism evidence="1">
    <name type="scientific">Rhizophora mucronata</name>
    <name type="common">Asiatic mangrove</name>
    <dbReference type="NCBI Taxonomy" id="61149"/>
    <lineage>
        <taxon>Eukaryota</taxon>
        <taxon>Viridiplantae</taxon>
        <taxon>Streptophyta</taxon>
        <taxon>Embryophyta</taxon>
        <taxon>Tracheophyta</taxon>
        <taxon>Spermatophyta</taxon>
        <taxon>Magnoliopsida</taxon>
        <taxon>eudicotyledons</taxon>
        <taxon>Gunneridae</taxon>
        <taxon>Pentapetalae</taxon>
        <taxon>rosids</taxon>
        <taxon>fabids</taxon>
        <taxon>Malpighiales</taxon>
        <taxon>Rhizophoraceae</taxon>
        <taxon>Rhizophora</taxon>
    </lineage>
</organism>
<dbReference type="EMBL" id="GGEC01011110">
    <property type="protein sequence ID" value="MBW91593.1"/>
    <property type="molecule type" value="Transcribed_RNA"/>
</dbReference>
<protein>
    <submittedName>
        <fullName evidence="1">Uncharacterized protein</fullName>
    </submittedName>
</protein>
<sequence length="21" mass="2187">MTAKIAAKVLKTLSTLLPLSS</sequence>